<dbReference type="Gene3D" id="3.30.830.10">
    <property type="entry name" value="Metalloenzyme, LuxS/M16 peptidase-like"/>
    <property type="match status" value="3"/>
</dbReference>
<keyword evidence="4" id="KW-1185">Reference proteome</keyword>
<dbReference type="Pfam" id="PF00675">
    <property type="entry name" value="Peptidase_M16"/>
    <property type="match status" value="1"/>
</dbReference>
<dbReference type="VEuPathDB" id="CryptoDB:cand_023510"/>
<evidence type="ECO:0000313" key="3">
    <source>
        <dbReference type="EMBL" id="OII77008.1"/>
    </source>
</evidence>
<dbReference type="AlphaFoldDB" id="A0A1J4MS46"/>
<gene>
    <name evidence="3" type="ORF">cand_023510</name>
</gene>
<proteinExistence type="predicted"/>
<dbReference type="EMBL" id="LRBS01000048">
    <property type="protein sequence ID" value="OII77008.1"/>
    <property type="molecule type" value="Genomic_DNA"/>
</dbReference>
<evidence type="ECO:0000259" key="1">
    <source>
        <dbReference type="Pfam" id="PF00675"/>
    </source>
</evidence>
<dbReference type="OrthoDB" id="952271at2759"/>
<name>A0A1J4MS46_9CRYT</name>
<dbReference type="GeneID" id="92366535"/>
<dbReference type="InterPro" id="IPR011765">
    <property type="entry name" value="Pept_M16_N"/>
</dbReference>
<organism evidence="3 4">
    <name type="scientific">Cryptosporidium andersoni</name>
    <dbReference type="NCBI Taxonomy" id="117008"/>
    <lineage>
        <taxon>Eukaryota</taxon>
        <taxon>Sar</taxon>
        <taxon>Alveolata</taxon>
        <taxon>Apicomplexa</taxon>
        <taxon>Conoidasida</taxon>
        <taxon>Coccidia</taxon>
        <taxon>Eucoccidiorida</taxon>
        <taxon>Eimeriorina</taxon>
        <taxon>Cryptosporidiidae</taxon>
        <taxon>Cryptosporidium</taxon>
    </lineage>
</organism>
<dbReference type="InterPro" id="IPR007863">
    <property type="entry name" value="Peptidase_M16_C"/>
</dbReference>
<comment type="caution">
    <text evidence="3">The sequence shown here is derived from an EMBL/GenBank/DDBJ whole genome shotgun (WGS) entry which is preliminary data.</text>
</comment>
<accession>A0A1J4MS46</accession>
<sequence>MSMNTNFCLVESLYIEDYARLEFYQHNSGLVVVLMKENLKTGPPYRNFSVTFITEPSNDMGIPHALEHMLFFASENFPYNGIITKIANRFLVPVVNAFTHYDYTSYVLECIGDDGLYTLMEIFLDHVIMPKFSQENFLTEVVHMDENGEYHGVVYSEIAASEKNIHGIIDSLVPFYTYCDLNMSSVSNINLGSSLSLNHNNYDKNDPFGLYNKIMSEHNGGSPYIFPCSGITRSLMNLKLEDIKKYHGKYYKWNNAFVFISGSNIDNSQIFSIIQKCIDRTYRCMELDTLNMEKNIYVEHTSQIDPSEKHHLNKVPKISLANRPQYFMEIPKREFPIEISIPYSSEDEEVGYIFMTWLIGKYENLEETAAVSCLLHYLCIGNESLFVKKLVDELGICSDIDIENISNRYRYHYISLESVNLDYFDLAISTAKEILIESQKEENFDLDRIRCKTEGLYYEYLSSLENKGPSIINEQLIGFVAYSMKPDLLNSICNFHFIYKGLLEKDSKFWLMLLKKFFNPDSFNCIKFVPSSKATEFTENQYREKKLQNINLLKSEGLLKNKKQIQDAIEYNNKQMPPMHIIESFEISRFTDVSLNKAWIYTNIGNNTSCRSNLKYLDENFKDSGSSNKEISTLNILNNPSDNLVNFKVLDEDFYCTYCLLDYPTSKFAHLQIKFNIPDYFTPYQRVLTALIVELFFQTSVNIIEPCDKVNISYTNHIYLPKIPEYGSYVEFDKFDQLLSTFCIHHNASIGNNSLMEFTTITNQIEINWSTSIEYICESCILILSGICGMNITSSRISTISRRLKSTIGDMKLDEVAIATSVSNALCYSSNSSLNLSSIPCTEKIVKYILASPEKYLADIISTYELLIDSFFSTNVRNKFLFFVIAPKYCTPNNLPRYLMPKGSIPFYENKSNQISIPIKEDCEVKKKLVTFSSLKYSNLDLSLPWNLIPTLMPLQTSQNLGKDNIDMPLKKYGNIIFLKLPSVSSSCVIQTANIYSLDGTFLPNETHFYNPNIPALCILVDYFWHDDGPLFKLIRGSGIAYSGSFSICLVTGKLFNCICESTSLARCLITTWDLLEDMIESCDKYIDLDTAKRYAALNFISDHKSFSKWGKDISSNLNYGIPPSYDEYMISQFSKVTMDDINRVAKRYLPLLLPRNTLNSMQCSTISMCGDQNSANEVKKIFDSDYSHIKVNFLTYNQFSNALTSTKTFLNIIDDNK</sequence>
<feature type="domain" description="Peptidase M16 N-terminal" evidence="1">
    <location>
        <begin position="54"/>
        <end position="141"/>
    </location>
</feature>
<dbReference type="InterPro" id="IPR011249">
    <property type="entry name" value="Metalloenz_LuxS/M16"/>
</dbReference>
<reference evidence="3 4" key="1">
    <citation type="submission" date="2016-10" db="EMBL/GenBank/DDBJ databases">
        <title>Reductive evolution of mitochondrial metabolism and differential evolution of invasion-related proteins in Cryptosporidium.</title>
        <authorList>
            <person name="Liu S."/>
            <person name="Roellig D.M."/>
            <person name="Guo Y."/>
            <person name="Li N."/>
            <person name="Frace M.A."/>
            <person name="Tang K."/>
            <person name="Zhang L."/>
            <person name="Feng Y."/>
            <person name="Xiao L."/>
        </authorList>
    </citation>
    <scope>NUCLEOTIDE SEQUENCE [LARGE SCALE GENOMIC DNA]</scope>
    <source>
        <strain evidence="3">30847</strain>
    </source>
</reference>
<evidence type="ECO:0000259" key="2">
    <source>
        <dbReference type="Pfam" id="PF05193"/>
    </source>
</evidence>
<feature type="domain" description="Peptidase M16 C-terminal" evidence="2">
    <location>
        <begin position="238"/>
        <end position="441"/>
    </location>
</feature>
<dbReference type="RefSeq" id="XP_067068854.1">
    <property type="nucleotide sequence ID" value="XM_067212581.1"/>
</dbReference>
<evidence type="ECO:0000313" key="4">
    <source>
        <dbReference type="Proteomes" id="UP000186804"/>
    </source>
</evidence>
<dbReference type="PANTHER" id="PTHR43016">
    <property type="entry name" value="PRESEQUENCE PROTEASE"/>
    <property type="match status" value="1"/>
</dbReference>
<dbReference type="GO" id="GO:0046872">
    <property type="term" value="F:metal ion binding"/>
    <property type="evidence" value="ECO:0007669"/>
    <property type="project" value="InterPro"/>
</dbReference>
<dbReference type="PANTHER" id="PTHR43016:SF16">
    <property type="entry name" value="METALLOPROTEASE, PUTATIVE (AFU_ORTHOLOGUE AFUA_4G07610)-RELATED"/>
    <property type="match status" value="1"/>
</dbReference>
<dbReference type="Pfam" id="PF05193">
    <property type="entry name" value="Peptidase_M16_C"/>
    <property type="match status" value="1"/>
</dbReference>
<dbReference type="Proteomes" id="UP000186804">
    <property type="component" value="Unassembled WGS sequence"/>
</dbReference>
<dbReference type="SUPFAM" id="SSF63411">
    <property type="entry name" value="LuxS/MPP-like metallohydrolase"/>
    <property type="match status" value="3"/>
</dbReference>
<protein>
    <submittedName>
        <fullName evidence="3">Peptidase M16 inactive domain-containing protein</fullName>
    </submittedName>
</protein>